<accession>A0ABP8N3W3</accession>
<gene>
    <name evidence="1" type="ORF">GCM10023189_34420</name>
</gene>
<dbReference type="Proteomes" id="UP001501175">
    <property type="component" value="Unassembled WGS sequence"/>
</dbReference>
<organism evidence="1 2">
    <name type="scientific">Nibrella saemangeumensis</name>
    <dbReference type="NCBI Taxonomy" id="1084526"/>
    <lineage>
        <taxon>Bacteria</taxon>
        <taxon>Pseudomonadati</taxon>
        <taxon>Bacteroidota</taxon>
        <taxon>Cytophagia</taxon>
        <taxon>Cytophagales</taxon>
        <taxon>Spirosomataceae</taxon>
        <taxon>Nibrella</taxon>
    </lineage>
</organism>
<dbReference type="EMBL" id="BAABHD010000032">
    <property type="protein sequence ID" value="GAA4459986.1"/>
    <property type="molecule type" value="Genomic_DNA"/>
</dbReference>
<evidence type="ECO:0000313" key="1">
    <source>
        <dbReference type="EMBL" id="GAA4459986.1"/>
    </source>
</evidence>
<proteinExistence type="predicted"/>
<reference evidence="2" key="1">
    <citation type="journal article" date="2019" name="Int. J. Syst. Evol. Microbiol.">
        <title>The Global Catalogue of Microorganisms (GCM) 10K type strain sequencing project: providing services to taxonomists for standard genome sequencing and annotation.</title>
        <authorList>
            <consortium name="The Broad Institute Genomics Platform"/>
            <consortium name="The Broad Institute Genome Sequencing Center for Infectious Disease"/>
            <person name="Wu L."/>
            <person name="Ma J."/>
        </authorList>
    </citation>
    <scope>NUCLEOTIDE SEQUENCE [LARGE SCALE GENOMIC DNA]</scope>
    <source>
        <strain evidence="2">JCM 17927</strain>
    </source>
</reference>
<dbReference type="RefSeq" id="WP_345245194.1">
    <property type="nucleotide sequence ID" value="NZ_BAABHD010000032.1"/>
</dbReference>
<protein>
    <submittedName>
        <fullName evidence="1">Uncharacterized protein</fullName>
    </submittedName>
</protein>
<evidence type="ECO:0000313" key="2">
    <source>
        <dbReference type="Proteomes" id="UP001501175"/>
    </source>
</evidence>
<sequence>MMLSLLQGFTLGEEYIPYGTEVSQYQLEHQSGEPVTVQEELAFTRSLAILLEVCFPRKLTINLPAKVSDPHYLMLPFTLEALVEAAFQPNPMDDAEPLVMDVILSTGETQGTEGGSTACLLTEGPALTVLLSHLGASGPQVFFTGDDKQGGVAGLQQRYAGFTSRPLTINYEAHRVIIQVPLLSSEFRYL</sequence>
<comment type="caution">
    <text evidence="1">The sequence shown here is derived from an EMBL/GenBank/DDBJ whole genome shotgun (WGS) entry which is preliminary data.</text>
</comment>
<keyword evidence="2" id="KW-1185">Reference proteome</keyword>
<name>A0ABP8N3W3_9BACT</name>